<dbReference type="Pfam" id="PF06151">
    <property type="entry name" value="Trehalose_recp"/>
    <property type="match status" value="1"/>
</dbReference>
<name>A0A6I8U471_AEDAE</name>
<keyword evidence="5" id="KW-1133">Transmembrane helix</keyword>
<dbReference type="PANTHER" id="PTHR21421">
    <property type="entry name" value="GUSTATORY RECEPTOR"/>
    <property type="match status" value="1"/>
</dbReference>
<gene>
    <name evidence="8" type="primary">110678478</name>
</gene>
<evidence type="ECO:0000256" key="2">
    <source>
        <dbReference type="ARBA" id="ARBA00005327"/>
    </source>
</evidence>
<evidence type="ECO:0000256" key="6">
    <source>
        <dbReference type="ARBA" id="ARBA00023136"/>
    </source>
</evidence>
<evidence type="ECO:0000256" key="3">
    <source>
        <dbReference type="ARBA" id="ARBA00022475"/>
    </source>
</evidence>
<organism evidence="8 9">
    <name type="scientific">Aedes aegypti</name>
    <name type="common">Yellowfever mosquito</name>
    <name type="synonym">Culex aegypti</name>
    <dbReference type="NCBI Taxonomy" id="7159"/>
    <lineage>
        <taxon>Eukaryota</taxon>
        <taxon>Metazoa</taxon>
        <taxon>Ecdysozoa</taxon>
        <taxon>Arthropoda</taxon>
        <taxon>Hexapoda</taxon>
        <taxon>Insecta</taxon>
        <taxon>Pterygota</taxon>
        <taxon>Neoptera</taxon>
        <taxon>Endopterygota</taxon>
        <taxon>Diptera</taxon>
        <taxon>Nematocera</taxon>
        <taxon>Culicoidea</taxon>
        <taxon>Culicidae</taxon>
        <taxon>Culicinae</taxon>
        <taxon>Aedini</taxon>
        <taxon>Aedes</taxon>
        <taxon>Stegomyia</taxon>
    </lineage>
</organism>
<dbReference type="InParanoid" id="A0A6I8U471"/>
<sequence>MSLLVMLAQKWHKLAVHFDEIHRIFSISDEKIIKGIHFPIRFTAGVILTCGILQHMSSKTADVYNQYHEAEYCGWEMKNFPYYFASRNYWFIFKHIPYNILILLIFEYAATVLTLSWSCHDLMIILTSLGITFYFRKIYEKILPFHSGVMIASEKFWMEIRSHYVILCELVKATNGSLSLIIIHSCGKNLYLMCYELINIARKDESILSSVHHWCSLINLTIQTTMVFYSASMMHEIAKSPLTVCNRIPNFGWCSELERYIGQLKSDRVAYTGMGFFHLTKRSILAMAGSVVTYELVMLKFAEDTEGVGDVVPCSNLAFSKD</sequence>
<keyword evidence="7" id="KW-0675">Receptor</keyword>
<keyword evidence="3" id="KW-1003">Cell membrane</keyword>
<dbReference type="GO" id="GO:0033041">
    <property type="term" value="F:sweet taste receptor activity"/>
    <property type="evidence" value="ECO:0007669"/>
    <property type="project" value="TreeGrafter"/>
</dbReference>
<keyword evidence="9" id="KW-1185">Reference proteome</keyword>
<dbReference type="InterPro" id="IPR009318">
    <property type="entry name" value="Gustatory_rcpt"/>
</dbReference>
<accession>A0A6I8U471</accession>
<evidence type="ECO:0000313" key="9">
    <source>
        <dbReference type="Proteomes" id="UP000008820"/>
    </source>
</evidence>
<proteinExistence type="inferred from homology"/>
<keyword evidence="4" id="KW-0812">Transmembrane</keyword>
<evidence type="ECO:0000256" key="1">
    <source>
        <dbReference type="ARBA" id="ARBA00004651"/>
    </source>
</evidence>
<evidence type="ECO:0000256" key="7">
    <source>
        <dbReference type="ARBA" id="ARBA00023170"/>
    </source>
</evidence>
<keyword evidence="6" id="KW-0472">Membrane</keyword>
<dbReference type="GO" id="GO:0005886">
    <property type="term" value="C:plasma membrane"/>
    <property type="evidence" value="ECO:0007669"/>
    <property type="project" value="UniProtKB-SubCell"/>
</dbReference>
<protein>
    <submittedName>
        <fullName evidence="8">Uncharacterized protein</fullName>
    </submittedName>
</protein>
<dbReference type="OrthoDB" id="5800391at2759"/>
<evidence type="ECO:0000313" key="8">
    <source>
        <dbReference type="EnsemblMetazoa" id="AAEL022316-PB"/>
    </source>
</evidence>
<dbReference type="EnsemblMetazoa" id="AAEL022316-RB">
    <property type="protein sequence ID" value="AAEL022316-PB"/>
    <property type="gene ID" value="AAEL022316"/>
</dbReference>
<dbReference type="Proteomes" id="UP000008820">
    <property type="component" value="Chromosome 3"/>
</dbReference>
<dbReference type="PANTHER" id="PTHR21421:SF34">
    <property type="entry name" value="GUSTATORY RECEPTOR FOR SUGAR TASTE 61A-RELATED"/>
    <property type="match status" value="1"/>
</dbReference>
<comment type="subcellular location">
    <subcellularLocation>
        <location evidence="1">Cell membrane</location>
        <topology evidence="1">Multi-pass membrane protein</topology>
    </subcellularLocation>
</comment>
<reference evidence="8" key="2">
    <citation type="submission" date="2020-05" db="UniProtKB">
        <authorList>
            <consortium name="EnsemblMetazoa"/>
        </authorList>
    </citation>
    <scope>IDENTIFICATION</scope>
    <source>
        <strain evidence="8">LVP_AGWG</strain>
    </source>
</reference>
<reference evidence="8 9" key="1">
    <citation type="submission" date="2017-06" db="EMBL/GenBank/DDBJ databases">
        <title>Aedes aegypti genome working group (AGWG) sequencing and assembly.</title>
        <authorList>
            <consortium name="Aedes aegypti Genome Working Group (AGWG)"/>
            <person name="Matthews B.J."/>
        </authorList>
    </citation>
    <scope>NUCLEOTIDE SEQUENCE [LARGE SCALE GENOMIC DNA]</scope>
    <source>
        <strain evidence="8 9">LVP_AGWG</strain>
    </source>
</reference>
<comment type="similarity">
    <text evidence="2">Belongs to the insect chemoreceptor superfamily. Gustatory receptor (GR) family. Gr5a subfamily.</text>
</comment>
<dbReference type="AlphaFoldDB" id="A0A6I8U471"/>
<evidence type="ECO:0000256" key="5">
    <source>
        <dbReference type="ARBA" id="ARBA00022989"/>
    </source>
</evidence>
<evidence type="ECO:0000256" key="4">
    <source>
        <dbReference type="ARBA" id="ARBA00022692"/>
    </source>
</evidence>